<dbReference type="GeneID" id="108280986"/>
<dbReference type="SMART" id="SM00355">
    <property type="entry name" value="ZnF_C2H2"/>
    <property type="match status" value="4"/>
</dbReference>
<keyword evidence="11" id="KW-1185">Reference proteome</keyword>
<keyword evidence="8" id="KW-0175">Coiled coil</keyword>
<dbReference type="AlphaFoldDB" id="A0A2D0TAT6"/>
<feature type="domain" description="C2H2-type" evidence="10">
    <location>
        <begin position="205"/>
        <end position="232"/>
    </location>
</feature>
<evidence type="ECO:0000256" key="3">
    <source>
        <dbReference type="ARBA" id="ARBA00022737"/>
    </source>
</evidence>
<keyword evidence="3" id="KW-0677">Repeat</keyword>
<evidence type="ECO:0000313" key="12">
    <source>
        <dbReference type="RefSeq" id="XP_017351986.1"/>
    </source>
</evidence>
<evidence type="ECO:0000256" key="5">
    <source>
        <dbReference type="ARBA" id="ARBA00022833"/>
    </source>
</evidence>
<accession>A0A2D0TAT6</accession>
<evidence type="ECO:0000256" key="9">
    <source>
        <dbReference type="SAM" id="MobiDB-lite"/>
    </source>
</evidence>
<dbReference type="FunFam" id="3.30.160.60:FF:000145">
    <property type="entry name" value="Zinc finger protein 574"/>
    <property type="match status" value="1"/>
</dbReference>
<keyword evidence="5" id="KW-0862">Zinc</keyword>
<evidence type="ECO:0000256" key="2">
    <source>
        <dbReference type="ARBA" id="ARBA00022723"/>
    </source>
</evidence>
<reference evidence="12" key="2">
    <citation type="submission" date="2025-08" db="UniProtKB">
        <authorList>
            <consortium name="RefSeq"/>
        </authorList>
    </citation>
    <scope>IDENTIFICATION</scope>
    <source>
        <tissue evidence="12">Blood</tissue>
    </source>
</reference>
<dbReference type="GO" id="GO:0008270">
    <property type="term" value="F:zinc ion binding"/>
    <property type="evidence" value="ECO:0007669"/>
    <property type="project" value="UniProtKB-KW"/>
</dbReference>
<reference evidence="11" key="1">
    <citation type="journal article" date="2016" name="Nat. Commun.">
        <title>The channel catfish genome sequence provides insights into the evolution of scale formation in teleosts.</title>
        <authorList>
            <person name="Liu Z."/>
            <person name="Liu S."/>
            <person name="Yao J."/>
            <person name="Bao L."/>
            <person name="Zhang J."/>
            <person name="Li Y."/>
            <person name="Jiang C."/>
            <person name="Sun L."/>
            <person name="Wang R."/>
            <person name="Zhang Y."/>
            <person name="Zhou T."/>
            <person name="Zeng Q."/>
            <person name="Fu Q."/>
            <person name="Gao S."/>
            <person name="Li N."/>
            <person name="Koren S."/>
            <person name="Jiang Y."/>
            <person name="Zimin A."/>
            <person name="Xu P."/>
            <person name="Phillippy A.M."/>
            <person name="Geng X."/>
            <person name="Song L."/>
            <person name="Sun F."/>
            <person name="Li C."/>
            <person name="Wang X."/>
            <person name="Chen A."/>
            <person name="Jin Y."/>
            <person name="Yuan Z."/>
            <person name="Yang Y."/>
            <person name="Tan S."/>
            <person name="Peatman E."/>
            <person name="Lu J."/>
            <person name="Qin Z."/>
            <person name="Dunham R."/>
            <person name="Li Z."/>
            <person name="Sonstegard T."/>
            <person name="Feng J."/>
            <person name="Danzmann R.G."/>
            <person name="Schroeder S."/>
            <person name="Scheffler B."/>
            <person name="Duke M.V."/>
            <person name="Ballard L."/>
            <person name="Kucuktas H."/>
            <person name="Kaltenboeck L."/>
            <person name="Liu H."/>
            <person name="Armbruster J."/>
            <person name="Xie Y."/>
            <person name="Kirby M.L."/>
            <person name="Tian Y."/>
            <person name="Flanagan M.E."/>
            <person name="Mu W."/>
            <person name="Waldbieser G.C."/>
        </authorList>
    </citation>
    <scope>NUCLEOTIDE SEQUENCE [LARGE SCALE GENOMIC DNA]</scope>
    <source>
        <strain evidence="11">SDA103</strain>
    </source>
</reference>
<keyword evidence="4 7" id="KW-0863">Zinc-finger</keyword>
<feature type="domain" description="C2H2-type" evidence="10">
    <location>
        <begin position="233"/>
        <end position="260"/>
    </location>
</feature>
<evidence type="ECO:0000256" key="1">
    <source>
        <dbReference type="ARBA" id="ARBA00004123"/>
    </source>
</evidence>
<proteinExistence type="predicted"/>
<dbReference type="InterPro" id="IPR013087">
    <property type="entry name" value="Znf_C2H2_type"/>
</dbReference>
<sequence>MNNLDSLNTFLTDRLMTVAGEIFQVFKDAFSEYQCEIERMKEENRCLREALAEIYNSVQERAEKHSLNQRALNTDTCDIQVKLEVEASPSDPQQSQSHPPRGTPKHDHTVHDLDPESSFSEKTGLRDENEDSSSSSSSSLHTGSSVTVKAEPCASQNVCFAEVKNEAEGDQARDQEEPLSCTYCDQTFTEVPQLASHVQSHMALFTCEVCRKSFKQKGTLKTHMIVHQKERPFACGYCIKRFKLKSHLKEHERIHTGEKPFSCPVCMMSFTRSNPMKIHLRNHHREQILLDQ</sequence>
<dbReference type="PANTHER" id="PTHR24394:SF58">
    <property type="entry name" value="ZINC FINGER AND BTB DOMAIN CONTAINING 33"/>
    <property type="match status" value="1"/>
</dbReference>
<dbReference type="FunFam" id="3.30.160.60:FF:000065">
    <property type="entry name" value="B-cell CLL/lymphoma 6, member B"/>
    <property type="match status" value="1"/>
</dbReference>
<dbReference type="OMA" id="KQECEPQ"/>
<dbReference type="GO" id="GO:0000981">
    <property type="term" value="F:DNA-binding transcription factor activity, RNA polymerase II-specific"/>
    <property type="evidence" value="ECO:0007669"/>
    <property type="project" value="TreeGrafter"/>
</dbReference>
<dbReference type="RefSeq" id="XP_017351986.1">
    <property type="nucleotide sequence ID" value="XM_017496497.3"/>
</dbReference>
<name>A0A2D0TAT6_ICTPU</name>
<dbReference type="FunFam" id="3.30.160.60:FF:000161">
    <property type="entry name" value="Zinc finger protein 366"/>
    <property type="match status" value="1"/>
</dbReference>
<evidence type="ECO:0000256" key="8">
    <source>
        <dbReference type="SAM" id="Coils"/>
    </source>
</evidence>
<dbReference type="PROSITE" id="PS50157">
    <property type="entry name" value="ZINC_FINGER_C2H2_2"/>
    <property type="match status" value="4"/>
</dbReference>
<organism evidence="11 12">
    <name type="scientific">Ictalurus punctatus</name>
    <name type="common">Channel catfish</name>
    <name type="synonym">Silurus punctatus</name>
    <dbReference type="NCBI Taxonomy" id="7998"/>
    <lineage>
        <taxon>Eukaryota</taxon>
        <taxon>Metazoa</taxon>
        <taxon>Chordata</taxon>
        <taxon>Craniata</taxon>
        <taxon>Vertebrata</taxon>
        <taxon>Euteleostomi</taxon>
        <taxon>Actinopterygii</taxon>
        <taxon>Neopterygii</taxon>
        <taxon>Teleostei</taxon>
        <taxon>Ostariophysi</taxon>
        <taxon>Siluriformes</taxon>
        <taxon>Ictaluridae</taxon>
        <taxon>Ictalurus</taxon>
    </lineage>
</organism>
<dbReference type="KEGG" id="ipu:108280986"/>
<dbReference type="OrthoDB" id="8113227at2759"/>
<feature type="region of interest" description="Disordered" evidence="9">
    <location>
        <begin position="87"/>
        <end position="144"/>
    </location>
</feature>
<protein>
    <submittedName>
        <fullName evidence="12">Protein glass</fullName>
    </submittedName>
</protein>
<dbReference type="GO" id="GO:0005634">
    <property type="term" value="C:nucleus"/>
    <property type="evidence" value="ECO:0007669"/>
    <property type="project" value="UniProtKB-SubCell"/>
</dbReference>
<evidence type="ECO:0000313" key="11">
    <source>
        <dbReference type="Proteomes" id="UP000221080"/>
    </source>
</evidence>
<feature type="compositionally biased region" description="Basic and acidic residues" evidence="9">
    <location>
        <begin position="104"/>
        <end position="114"/>
    </location>
</feature>
<keyword evidence="2" id="KW-0479">Metal-binding</keyword>
<feature type="domain" description="C2H2-type" evidence="10">
    <location>
        <begin position="179"/>
        <end position="201"/>
    </location>
</feature>
<dbReference type="Proteomes" id="UP000221080">
    <property type="component" value="Chromosome 21"/>
</dbReference>
<feature type="domain" description="C2H2-type" evidence="10">
    <location>
        <begin position="261"/>
        <end position="288"/>
    </location>
</feature>
<dbReference type="PANTHER" id="PTHR24394">
    <property type="entry name" value="ZINC FINGER PROTEIN"/>
    <property type="match status" value="1"/>
</dbReference>
<evidence type="ECO:0000256" key="4">
    <source>
        <dbReference type="ARBA" id="ARBA00022771"/>
    </source>
</evidence>
<feature type="coiled-coil region" evidence="8">
    <location>
        <begin position="30"/>
        <end position="57"/>
    </location>
</feature>
<dbReference type="PROSITE" id="PS00028">
    <property type="entry name" value="ZINC_FINGER_C2H2_1"/>
    <property type="match status" value="3"/>
</dbReference>
<dbReference type="Gene3D" id="3.30.160.60">
    <property type="entry name" value="Classic Zinc Finger"/>
    <property type="match status" value="3"/>
</dbReference>
<evidence type="ECO:0000256" key="7">
    <source>
        <dbReference type="PROSITE-ProRule" id="PRU00042"/>
    </source>
</evidence>
<keyword evidence="6" id="KW-0539">Nucleus</keyword>
<feature type="compositionally biased region" description="Low complexity" evidence="9">
    <location>
        <begin position="88"/>
        <end position="100"/>
    </location>
</feature>
<dbReference type="SUPFAM" id="SSF57667">
    <property type="entry name" value="beta-beta-alpha zinc fingers"/>
    <property type="match status" value="2"/>
</dbReference>
<dbReference type="Pfam" id="PF00096">
    <property type="entry name" value="zf-C2H2"/>
    <property type="match status" value="1"/>
</dbReference>
<evidence type="ECO:0000256" key="6">
    <source>
        <dbReference type="ARBA" id="ARBA00023242"/>
    </source>
</evidence>
<comment type="subcellular location">
    <subcellularLocation>
        <location evidence="1">Nucleus</location>
    </subcellularLocation>
</comment>
<gene>
    <name evidence="12" type="primary">LOC108280986</name>
</gene>
<dbReference type="InterPro" id="IPR036236">
    <property type="entry name" value="Znf_C2H2_sf"/>
</dbReference>
<evidence type="ECO:0000259" key="10">
    <source>
        <dbReference type="PROSITE" id="PS50157"/>
    </source>
</evidence>